<dbReference type="GO" id="GO:0003711">
    <property type="term" value="F:transcription elongation factor activity"/>
    <property type="evidence" value="ECO:0007669"/>
    <property type="project" value="TreeGrafter"/>
</dbReference>
<dbReference type="InterPro" id="IPR027093">
    <property type="entry name" value="EAF_fam"/>
</dbReference>
<evidence type="ECO:0000256" key="7">
    <source>
        <dbReference type="ARBA" id="ARBA00023242"/>
    </source>
</evidence>
<feature type="compositionally biased region" description="Acidic residues" evidence="8">
    <location>
        <begin position="226"/>
        <end position="235"/>
    </location>
</feature>
<feature type="region of interest" description="Disordered" evidence="8">
    <location>
        <begin position="108"/>
        <end position="235"/>
    </location>
</feature>
<sequence>MSDRSLALDEKVHELKLGASFDPKSRVAFHSIRYDFKPASVDTTKDALVEIGERNQATVTVPHVEGSGKTHTVYKGNKQPKDKECVLIIDHDTGTFTLERLCSHIQLKKTRDDGSSKSQHGGRPLTPVDHNRQKASPSKVKPSRSPPPPTHVEPPSVMPKIEKDNSPIGMISDSSASEDSEISSSGSDSEPEAPPVKAVNATSSTAATSAASSQPRIFSLSKDLELSESSDSDSD</sequence>
<keyword evidence="11" id="KW-1185">Reference proteome</keyword>
<evidence type="ECO:0000256" key="5">
    <source>
        <dbReference type="ARBA" id="ARBA00023159"/>
    </source>
</evidence>
<dbReference type="InterPro" id="IPR019194">
    <property type="entry name" value="Tscrpt_elong_fac_Eaf_N"/>
</dbReference>
<dbReference type="PANTHER" id="PTHR15970:SF2">
    <property type="entry name" value="ELL-ASSOCIATED FACTOR EAF"/>
    <property type="match status" value="1"/>
</dbReference>
<evidence type="ECO:0000256" key="1">
    <source>
        <dbReference type="ARBA" id="ARBA00004123"/>
    </source>
</evidence>
<dbReference type="EMBL" id="JAEAOA010000217">
    <property type="protein sequence ID" value="KAK3580593.1"/>
    <property type="molecule type" value="Genomic_DNA"/>
</dbReference>
<reference evidence="10" key="3">
    <citation type="submission" date="2023-05" db="EMBL/GenBank/DDBJ databases">
        <authorList>
            <person name="Smith C.H."/>
        </authorList>
    </citation>
    <scope>NUCLEOTIDE SEQUENCE</scope>
    <source>
        <strain evidence="10">CHS0354</strain>
        <tissue evidence="10">Mantle</tissue>
    </source>
</reference>
<evidence type="ECO:0000259" key="9">
    <source>
        <dbReference type="Pfam" id="PF09816"/>
    </source>
</evidence>
<protein>
    <recommendedName>
        <fullName evidence="9">Transcription elongation factor Eaf N-terminal domain-containing protein</fullName>
    </recommendedName>
</protein>
<comment type="similarity">
    <text evidence="2">Belongs to the EAF family.</text>
</comment>
<dbReference type="AlphaFoldDB" id="A0AAE0RW12"/>
<evidence type="ECO:0000256" key="8">
    <source>
        <dbReference type="SAM" id="MobiDB-lite"/>
    </source>
</evidence>
<keyword evidence="5" id="KW-0010">Activator</keyword>
<evidence type="ECO:0000256" key="6">
    <source>
        <dbReference type="ARBA" id="ARBA00023163"/>
    </source>
</evidence>
<keyword evidence="4" id="KW-0805">Transcription regulation</keyword>
<accession>A0AAE0RW12</accession>
<dbReference type="GO" id="GO:0032783">
    <property type="term" value="C:super elongation complex"/>
    <property type="evidence" value="ECO:0007669"/>
    <property type="project" value="InterPro"/>
</dbReference>
<dbReference type="GO" id="GO:0006368">
    <property type="term" value="P:transcription elongation by RNA polymerase II"/>
    <property type="evidence" value="ECO:0007669"/>
    <property type="project" value="InterPro"/>
</dbReference>
<evidence type="ECO:0000256" key="4">
    <source>
        <dbReference type="ARBA" id="ARBA00023015"/>
    </source>
</evidence>
<gene>
    <name evidence="10" type="ORF">CHS0354_002693</name>
</gene>
<feature type="compositionally biased region" description="Low complexity" evidence="8">
    <location>
        <begin position="201"/>
        <end position="213"/>
    </location>
</feature>
<keyword evidence="6" id="KW-0804">Transcription</keyword>
<dbReference type="Pfam" id="PF09816">
    <property type="entry name" value="EAF"/>
    <property type="match status" value="1"/>
</dbReference>
<organism evidence="10 11">
    <name type="scientific">Potamilus streckersoni</name>
    <dbReference type="NCBI Taxonomy" id="2493646"/>
    <lineage>
        <taxon>Eukaryota</taxon>
        <taxon>Metazoa</taxon>
        <taxon>Spiralia</taxon>
        <taxon>Lophotrochozoa</taxon>
        <taxon>Mollusca</taxon>
        <taxon>Bivalvia</taxon>
        <taxon>Autobranchia</taxon>
        <taxon>Heteroconchia</taxon>
        <taxon>Palaeoheterodonta</taxon>
        <taxon>Unionida</taxon>
        <taxon>Unionoidea</taxon>
        <taxon>Unionidae</taxon>
        <taxon>Ambleminae</taxon>
        <taxon>Lampsilini</taxon>
        <taxon>Potamilus</taxon>
    </lineage>
</organism>
<comment type="caution">
    <text evidence="10">The sequence shown here is derived from an EMBL/GenBank/DDBJ whole genome shotgun (WGS) entry which is preliminary data.</text>
</comment>
<evidence type="ECO:0000256" key="3">
    <source>
        <dbReference type="ARBA" id="ARBA00022553"/>
    </source>
</evidence>
<evidence type="ECO:0000313" key="10">
    <source>
        <dbReference type="EMBL" id="KAK3580593.1"/>
    </source>
</evidence>
<reference evidence="10" key="1">
    <citation type="journal article" date="2021" name="Genome Biol. Evol.">
        <title>A High-Quality Reference Genome for a Parasitic Bivalve with Doubly Uniparental Inheritance (Bivalvia: Unionida).</title>
        <authorList>
            <person name="Smith C.H."/>
        </authorList>
    </citation>
    <scope>NUCLEOTIDE SEQUENCE</scope>
    <source>
        <strain evidence="10">CHS0354</strain>
    </source>
</reference>
<dbReference type="Proteomes" id="UP001195483">
    <property type="component" value="Unassembled WGS sequence"/>
</dbReference>
<evidence type="ECO:0000313" key="11">
    <source>
        <dbReference type="Proteomes" id="UP001195483"/>
    </source>
</evidence>
<keyword evidence="7" id="KW-0539">Nucleus</keyword>
<feature type="domain" description="Transcription elongation factor Eaf N-terminal" evidence="9">
    <location>
        <begin position="13"/>
        <end position="112"/>
    </location>
</feature>
<reference evidence="10" key="2">
    <citation type="journal article" date="2021" name="Genome Biol. Evol.">
        <title>Developing a high-quality reference genome for a parasitic bivalve with doubly uniparental inheritance (Bivalvia: Unionida).</title>
        <authorList>
            <person name="Smith C.H."/>
        </authorList>
    </citation>
    <scope>NUCLEOTIDE SEQUENCE</scope>
    <source>
        <strain evidence="10">CHS0354</strain>
        <tissue evidence="10">Mantle</tissue>
    </source>
</reference>
<comment type="subcellular location">
    <subcellularLocation>
        <location evidence="1">Nucleus</location>
    </subcellularLocation>
</comment>
<name>A0AAE0RW12_9BIVA</name>
<proteinExistence type="inferred from homology"/>
<keyword evidence="3" id="KW-0597">Phosphoprotein</keyword>
<evidence type="ECO:0000256" key="2">
    <source>
        <dbReference type="ARBA" id="ARBA00007798"/>
    </source>
</evidence>
<dbReference type="PANTHER" id="PTHR15970">
    <property type="entry name" value="ELL-ASSOCIATED FACTOR EAF"/>
    <property type="match status" value="1"/>
</dbReference>